<evidence type="ECO:0000256" key="6">
    <source>
        <dbReference type="RuleBase" id="RU361277"/>
    </source>
</evidence>
<evidence type="ECO:0000256" key="4">
    <source>
        <dbReference type="ARBA" id="ARBA00022833"/>
    </source>
</evidence>
<evidence type="ECO:0000256" key="3">
    <source>
        <dbReference type="ARBA" id="ARBA00022723"/>
    </source>
</evidence>
<organism evidence="8 9">
    <name type="scientific">Treponema lecithinolyticum ATCC 700332</name>
    <dbReference type="NCBI Taxonomy" id="1321815"/>
    <lineage>
        <taxon>Bacteria</taxon>
        <taxon>Pseudomonadati</taxon>
        <taxon>Spirochaetota</taxon>
        <taxon>Spirochaetia</taxon>
        <taxon>Spirochaetales</taxon>
        <taxon>Treponemataceae</taxon>
        <taxon>Treponema</taxon>
    </lineage>
</organism>
<keyword evidence="5" id="KW-0560">Oxidoreductase</keyword>
<comment type="similarity">
    <text evidence="2 6">Belongs to the zinc-containing alcohol dehydrogenase family.</text>
</comment>
<dbReference type="Pfam" id="PF00107">
    <property type="entry name" value="ADH_zinc_N"/>
    <property type="match status" value="1"/>
</dbReference>
<dbReference type="CDD" id="cd08285">
    <property type="entry name" value="NADP_ADH"/>
    <property type="match status" value="1"/>
</dbReference>
<comment type="cofactor">
    <cofactor evidence="1 6">
        <name>Zn(2+)</name>
        <dbReference type="ChEBI" id="CHEBI:29105"/>
    </cofactor>
</comment>
<proteinExistence type="inferred from homology"/>
<dbReference type="Pfam" id="PF08240">
    <property type="entry name" value="ADH_N"/>
    <property type="match status" value="1"/>
</dbReference>
<dbReference type="PANTHER" id="PTHR42813:SF4">
    <property type="entry name" value="NADP-DEPENDENT ISOPROPANOL DEHYDROGENASE"/>
    <property type="match status" value="1"/>
</dbReference>
<evidence type="ECO:0000313" key="8">
    <source>
        <dbReference type="EMBL" id="ERJ92146.1"/>
    </source>
</evidence>
<keyword evidence="3 6" id="KW-0479">Metal-binding</keyword>
<accession>A0ABN0NXQ2</accession>
<sequence>MSPIYLKKYIKEASMKGFAMLKIGETGWIEKEKPVCGPMDAICKPLALSPCTSDVHTVWEGAIGDRHNMILGHEGCGEVVEVGSLVKDFKPGDKVLVPAITPDWNSLEAQGGYSMHSGGMLAGWKFSNFKDGVFGEFFHVNDADGNLAHLPEGIKIEHAPMLSDMVPTGFHGAELADVQYGDSVVVIGIGPVGLMSVAGANLRGASRIYAVGSRPACVEAAKFYGATDIINYKNGPIDKQVLDLTHGKGVDKVIIAGGTVDTFDEAVKALKAGGKIGNVNYLGSGVSVKIPRVEWGVGMGHKQINGGLMPGGRLRMEKLGSLVAVGKLDLSKLITHKFNGFENVEKALFLMKDKPADLIKPVVII</sequence>
<keyword evidence="9" id="KW-1185">Reference proteome</keyword>
<dbReference type="InterPro" id="IPR013154">
    <property type="entry name" value="ADH-like_N"/>
</dbReference>
<gene>
    <name evidence="8" type="ORF">HMPREF9193_01807</name>
</gene>
<dbReference type="Proteomes" id="UP000016649">
    <property type="component" value="Unassembled WGS sequence"/>
</dbReference>
<comment type="caution">
    <text evidence="8">The sequence shown here is derived from an EMBL/GenBank/DDBJ whole genome shotgun (WGS) entry which is preliminary data.</text>
</comment>
<evidence type="ECO:0000256" key="2">
    <source>
        <dbReference type="ARBA" id="ARBA00008072"/>
    </source>
</evidence>
<evidence type="ECO:0000313" key="9">
    <source>
        <dbReference type="Proteomes" id="UP000016649"/>
    </source>
</evidence>
<evidence type="ECO:0000256" key="5">
    <source>
        <dbReference type="ARBA" id="ARBA00023002"/>
    </source>
</evidence>
<dbReference type="PROSITE" id="PS00059">
    <property type="entry name" value="ADH_ZINC"/>
    <property type="match status" value="1"/>
</dbReference>
<dbReference type="SUPFAM" id="SSF51735">
    <property type="entry name" value="NAD(P)-binding Rossmann-fold domains"/>
    <property type="match status" value="1"/>
</dbReference>
<dbReference type="EMBL" id="AWVH01000039">
    <property type="protein sequence ID" value="ERJ92146.1"/>
    <property type="molecule type" value="Genomic_DNA"/>
</dbReference>
<reference evidence="8 9" key="1">
    <citation type="submission" date="2013-08" db="EMBL/GenBank/DDBJ databases">
        <authorList>
            <person name="Weinstock G."/>
            <person name="Sodergren E."/>
            <person name="Wylie T."/>
            <person name="Fulton L."/>
            <person name="Fulton R."/>
            <person name="Fronick C."/>
            <person name="O'Laughlin M."/>
            <person name="Godfrey J."/>
            <person name="Miner T."/>
            <person name="Herter B."/>
            <person name="Appelbaum E."/>
            <person name="Cordes M."/>
            <person name="Lek S."/>
            <person name="Wollam A."/>
            <person name="Pepin K.H."/>
            <person name="Palsikar V.B."/>
            <person name="Mitreva M."/>
            <person name="Wilson R.K."/>
        </authorList>
    </citation>
    <scope>NUCLEOTIDE SEQUENCE [LARGE SCALE GENOMIC DNA]</scope>
    <source>
        <strain evidence="8 9">ATCC 700332</strain>
    </source>
</reference>
<keyword evidence="4 6" id="KW-0862">Zinc</keyword>
<dbReference type="Gene3D" id="3.40.50.720">
    <property type="entry name" value="NAD(P)-binding Rossmann-like Domain"/>
    <property type="match status" value="1"/>
</dbReference>
<dbReference type="SUPFAM" id="SSF50129">
    <property type="entry name" value="GroES-like"/>
    <property type="match status" value="1"/>
</dbReference>
<evidence type="ECO:0000259" key="7">
    <source>
        <dbReference type="SMART" id="SM00829"/>
    </source>
</evidence>
<dbReference type="InterPro" id="IPR020843">
    <property type="entry name" value="ER"/>
</dbReference>
<dbReference type="SMART" id="SM00829">
    <property type="entry name" value="PKS_ER"/>
    <property type="match status" value="1"/>
</dbReference>
<dbReference type="InterPro" id="IPR002328">
    <property type="entry name" value="ADH_Zn_CS"/>
</dbReference>
<dbReference type="InterPro" id="IPR011032">
    <property type="entry name" value="GroES-like_sf"/>
</dbReference>
<feature type="domain" description="Enoyl reductase (ER)" evidence="7">
    <location>
        <begin position="24"/>
        <end position="364"/>
    </location>
</feature>
<protein>
    <submittedName>
        <fullName evidence="8">NADP-dependent alcohol dehydrogenase</fullName>
    </submittedName>
</protein>
<evidence type="ECO:0000256" key="1">
    <source>
        <dbReference type="ARBA" id="ARBA00001947"/>
    </source>
</evidence>
<dbReference type="PANTHER" id="PTHR42813">
    <property type="entry name" value="ZINC-TYPE ALCOHOL DEHYDROGENASE-LIKE"/>
    <property type="match status" value="1"/>
</dbReference>
<dbReference type="InterPro" id="IPR036291">
    <property type="entry name" value="NAD(P)-bd_dom_sf"/>
</dbReference>
<name>A0ABN0NXQ2_TRELE</name>
<dbReference type="Gene3D" id="3.90.180.10">
    <property type="entry name" value="Medium-chain alcohol dehydrogenases, catalytic domain"/>
    <property type="match status" value="1"/>
</dbReference>
<dbReference type="InterPro" id="IPR013149">
    <property type="entry name" value="ADH-like_C"/>
</dbReference>